<proteinExistence type="predicted"/>
<evidence type="ECO:0000313" key="3">
    <source>
        <dbReference type="Proteomes" id="UP000639606"/>
    </source>
</evidence>
<keyword evidence="3" id="KW-1185">Reference proteome</keyword>
<reference evidence="2" key="1">
    <citation type="journal article" date="2014" name="Int. J. Syst. Evol. Microbiol.">
        <title>Complete genome sequence of Corynebacterium casei LMG S-19264T (=DSM 44701T), isolated from a smear-ripened cheese.</title>
        <authorList>
            <consortium name="US DOE Joint Genome Institute (JGI-PGF)"/>
            <person name="Walter F."/>
            <person name="Albersmeier A."/>
            <person name="Kalinowski J."/>
            <person name="Ruckert C."/>
        </authorList>
    </citation>
    <scope>NUCLEOTIDE SEQUENCE</scope>
    <source>
        <strain evidence="2">JCM 3313</strain>
    </source>
</reference>
<evidence type="ECO:0000313" key="2">
    <source>
        <dbReference type="EMBL" id="GGP68132.1"/>
    </source>
</evidence>
<reference evidence="2" key="2">
    <citation type="submission" date="2020-09" db="EMBL/GenBank/DDBJ databases">
        <authorList>
            <person name="Sun Q."/>
            <person name="Ohkuma M."/>
        </authorList>
    </citation>
    <scope>NUCLEOTIDE SEQUENCE</scope>
    <source>
        <strain evidence="2">JCM 3313</strain>
    </source>
</reference>
<accession>A0A918APV8</accession>
<dbReference type="EMBL" id="BMRG01000010">
    <property type="protein sequence ID" value="GGP68132.1"/>
    <property type="molecule type" value="Genomic_DNA"/>
</dbReference>
<name>A0A918APV8_9PSEU</name>
<dbReference type="AlphaFoldDB" id="A0A918APV8"/>
<comment type="caution">
    <text evidence="2">The sequence shown here is derived from an EMBL/GenBank/DDBJ whole genome shotgun (WGS) entry which is preliminary data.</text>
</comment>
<sequence>MRIRLVLLLALGGVGVAALFAVQQIFDARTVTADDRVVQAPPLPSAGGDPAAGEHPSHGEAPSAQPGGAQQVAGTSGTAVGFTVVGGRFYLVTANDASAVAAYASAVARGGASFRCGQSAQGTSPFTAWELRGQGGSGALPPMSPDGGLLTASPDGARLACTVPNA</sequence>
<feature type="region of interest" description="Disordered" evidence="1">
    <location>
        <begin position="39"/>
        <end position="72"/>
    </location>
</feature>
<evidence type="ECO:0000256" key="1">
    <source>
        <dbReference type="SAM" id="MobiDB-lite"/>
    </source>
</evidence>
<gene>
    <name evidence="2" type="ORF">GCM10010185_46180</name>
</gene>
<dbReference type="Proteomes" id="UP000639606">
    <property type="component" value="Unassembled WGS sequence"/>
</dbReference>
<organism evidence="2 3">
    <name type="scientific">Saccharothrix coeruleofusca</name>
    <dbReference type="NCBI Taxonomy" id="33919"/>
    <lineage>
        <taxon>Bacteria</taxon>
        <taxon>Bacillati</taxon>
        <taxon>Actinomycetota</taxon>
        <taxon>Actinomycetes</taxon>
        <taxon>Pseudonocardiales</taxon>
        <taxon>Pseudonocardiaceae</taxon>
        <taxon>Saccharothrix</taxon>
    </lineage>
</organism>
<protein>
    <submittedName>
        <fullName evidence="2">Uncharacterized protein</fullName>
    </submittedName>
</protein>
<dbReference type="RefSeq" id="WP_189225389.1">
    <property type="nucleotide sequence ID" value="NZ_BMRG01000010.1"/>
</dbReference>